<gene>
    <name evidence="1" type="ORF">TeGR_g10231</name>
</gene>
<keyword evidence="2" id="KW-1185">Reference proteome</keyword>
<evidence type="ECO:0000313" key="2">
    <source>
        <dbReference type="Proteomes" id="UP001165060"/>
    </source>
</evidence>
<dbReference type="SUPFAM" id="SSF48371">
    <property type="entry name" value="ARM repeat"/>
    <property type="match status" value="1"/>
</dbReference>
<reference evidence="1 2" key="1">
    <citation type="journal article" date="2023" name="Commun. Biol.">
        <title>Genome analysis of Parmales, the sister group of diatoms, reveals the evolutionary specialization of diatoms from phago-mixotrophs to photoautotrophs.</title>
        <authorList>
            <person name="Ban H."/>
            <person name="Sato S."/>
            <person name="Yoshikawa S."/>
            <person name="Yamada K."/>
            <person name="Nakamura Y."/>
            <person name="Ichinomiya M."/>
            <person name="Sato N."/>
            <person name="Blanc-Mathieu R."/>
            <person name="Endo H."/>
            <person name="Kuwata A."/>
            <person name="Ogata H."/>
        </authorList>
    </citation>
    <scope>NUCLEOTIDE SEQUENCE [LARGE SCALE GENOMIC DNA]</scope>
</reference>
<name>A0ABQ6MHU9_9STRA</name>
<comment type="caution">
    <text evidence="1">The sequence shown here is derived from an EMBL/GenBank/DDBJ whole genome shotgun (WGS) entry which is preliminary data.</text>
</comment>
<dbReference type="Gene3D" id="1.25.10.10">
    <property type="entry name" value="Leucine-rich Repeat Variant"/>
    <property type="match status" value="1"/>
</dbReference>
<protein>
    <submittedName>
        <fullName evidence="1">Uncharacterized protein</fullName>
    </submittedName>
</protein>
<dbReference type="EMBL" id="BRYB01002840">
    <property type="protein sequence ID" value="GMI26222.1"/>
    <property type="molecule type" value="Genomic_DNA"/>
</dbReference>
<dbReference type="InterPro" id="IPR011989">
    <property type="entry name" value="ARM-like"/>
</dbReference>
<evidence type="ECO:0000313" key="1">
    <source>
        <dbReference type="EMBL" id="GMI26222.1"/>
    </source>
</evidence>
<dbReference type="InterPro" id="IPR016024">
    <property type="entry name" value="ARM-type_fold"/>
</dbReference>
<organism evidence="1 2">
    <name type="scientific">Tetraparma gracilis</name>
    <dbReference type="NCBI Taxonomy" id="2962635"/>
    <lineage>
        <taxon>Eukaryota</taxon>
        <taxon>Sar</taxon>
        <taxon>Stramenopiles</taxon>
        <taxon>Ochrophyta</taxon>
        <taxon>Bolidophyceae</taxon>
        <taxon>Parmales</taxon>
        <taxon>Triparmaceae</taxon>
        <taxon>Tetraparma</taxon>
    </lineage>
</organism>
<proteinExistence type="predicted"/>
<sequence>MVAYLSPPSKVARAYAATDVIAACPFLPATLSQIYSSPTSPNELGLLLQIAGSLARSRDMMSGMPACPDPILNLLIAAASEPVTREAAAEHLRAAELTQAVACAALADASFLSSLSSTFARSEAALAAFCRLLHSPTTGQLVLPGEGAEPACARAFEAAGGPLVEVVSSSVSERLVCRACEALFHLSRYADDHAQPSPLLEAMAACGGLGEALVRACRAFDPKASQILRWVTLYLQQLGRGGRSCDWLVAVPGLLEMLVDRIKFKGVFAALRAVYELPPRVAPPGPAPEPPEGASFFWFFAVPFRDHERLARWLIRGGGFRAALFKVDASGRTPLENARRNGLREIVPLMERCDEAAQMKWGMRHIVGYDEMAREGAAWQRSFVLFCLERACDRVGAEGEDLFDAQSMSISHKQQLDGAAALRHYKRDGRREMWSVILTFAY</sequence>
<accession>A0ABQ6MHU9</accession>
<dbReference type="Proteomes" id="UP001165060">
    <property type="component" value="Unassembled WGS sequence"/>
</dbReference>